<keyword evidence="2" id="KW-0472">Membrane</keyword>
<dbReference type="Proteomes" id="UP001597119">
    <property type="component" value="Unassembled WGS sequence"/>
</dbReference>
<dbReference type="Pfam" id="PF19107">
    <property type="entry name" value="DUF5794"/>
    <property type="match status" value="1"/>
</dbReference>
<dbReference type="RefSeq" id="WP_247378306.1">
    <property type="nucleotide sequence ID" value="NZ_JALLGV010000005.1"/>
</dbReference>
<accession>A0ABD6CFR6</accession>
<keyword evidence="4" id="KW-1185">Reference proteome</keyword>
<evidence type="ECO:0000256" key="1">
    <source>
        <dbReference type="SAM" id="MobiDB-lite"/>
    </source>
</evidence>
<sequence length="298" mass="30614">MSKSQHPVALRIEQRVGGATRLLGTVMCLPLLDGIFPALVLAGALSSPLGILEVGLLIFSGSATVAVILAEMDGTVREQATAVLAVGVVLVTGAVLEAALAPTIRGLVDLAVFERFAGLVILAVAAKTASARIGELLPRPAIIIAFGFLASVDPSGAELVVQADPDLMLRAAAAALVAVAFALHLAVFGPWLREVVDIDRFRFGSAVALGVLPLSLFGLVPGNAPIALAVLAVSFLFAFDPEGTAFGDVFDSASTGDRDAEIVANGGRPVDDEDADDEYTPGPASPDTVSDEDRAPWL</sequence>
<dbReference type="InterPro" id="IPR043812">
    <property type="entry name" value="DUF5794"/>
</dbReference>
<name>A0ABD6CFR6_9EURY</name>
<dbReference type="EMBL" id="JBHUDJ010000014">
    <property type="protein sequence ID" value="MFD1588648.1"/>
    <property type="molecule type" value="Genomic_DNA"/>
</dbReference>
<feature type="transmembrane region" description="Helical" evidence="2">
    <location>
        <begin position="51"/>
        <end position="70"/>
    </location>
</feature>
<feature type="region of interest" description="Disordered" evidence="1">
    <location>
        <begin position="257"/>
        <end position="298"/>
    </location>
</feature>
<feature type="transmembrane region" description="Helical" evidence="2">
    <location>
        <begin position="201"/>
        <end position="220"/>
    </location>
</feature>
<keyword evidence="2" id="KW-0812">Transmembrane</keyword>
<evidence type="ECO:0000256" key="2">
    <source>
        <dbReference type="SAM" id="Phobius"/>
    </source>
</evidence>
<organism evidence="3 4">
    <name type="scientific">Halorientalis brevis</name>
    <dbReference type="NCBI Taxonomy" id="1126241"/>
    <lineage>
        <taxon>Archaea</taxon>
        <taxon>Methanobacteriati</taxon>
        <taxon>Methanobacteriota</taxon>
        <taxon>Stenosarchaea group</taxon>
        <taxon>Halobacteria</taxon>
        <taxon>Halobacteriales</taxon>
        <taxon>Haloarculaceae</taxon>
        <taxon>Halorientalis</taxon>
    </lineage>
</organism>
<gene>
    <name evidence="3" type="ORF">ACFR9U_16845</name>
</gene>
<feature type="transmembrane region" description="Helical" evidence="2">
    <location>
        <begin position="21"/>
        <end position="45"/>
    </location>
</feature>
<dbReference type="AlphaFoldDB" id="A0ABD6CFR6"/>
<evidence type="ECO:0000313" key="4">
    <source>
        <dbReference type="Proteomes" id="UP001597119"/>
    </source>
</evidence>
<reference evidence="3 4" key="1">
    <citation type="journal article" date="2019" name="Int. J. Syst. Evol. Microbiol.">
        <title>The Global Catalogue of Microorganisms (GCM) 10K type strain sequencing project: providing services to taxonomists for standard genome sequencing and annotation.</title>
        <authorList>
            <consortium name="The Broad Institute Genomics Platform"/>
            <consortium name="The Broad Institute Genome Sequencing Center for Infectious Disease"/>
            <person name="Wu L."/>
            <person name="Ma J."/>
        </authorList>
    </citation>
    <scope>NUCLEOTIDE SEQUENCE [LARGE SCALE GENOMIC DNA]</scope>
    <source>
        <strain evidence="3 4">CGMCC 1.12125</strain>
    </source>
</reference>
<protein>
    <submittedName>
        <fullName evidence="3">DUF5794 domain-containing protein</fullName>
    </submittedName>
</protein>
<comment type="caution">
    <text evidence="3">The sequence shown here is derived from an EMBL/GenBank/DDBJ whole genome shotgun (WGS) entry which is preliminary data.</text>
</comment>
<feature type="transmembrane region" description="Helical" evidence="2">
    <location>
        <begin position="82"/>
        <end position="104"/>
    </location>
</feature>
<feature type="transmembrane region" description="Helical" evidence="2">
    <location>
        <begin position="167"/>
        <end position="189"/>
    </location>
</feature>
<proteinExistence type="predicted"/>
<evidence type="ECO:0000313" key="3">
    <source>
        <dbReference type="EMBL" id="MFD1588648.1"/>
    </source>
</evidence>
<keyword evidence="2" id="KW-1133">Transmembrane helix</keyword>